<dbReference type="GO" id="GO:0000460">
    <property type="term" value="P:maturation of 5.8S rRNA"/>
    <property type="evidence" value="ECO:0007669"/>
    <property type="project" value="TreeGrafter"/>
</dbReference>
<dbReference type="GO" id="GO:0042134">
    <property type="term" value="F:rRNA primary transcript binding"/>
    <property type="evidence" value="ECO:0007669"/>
    <property type="project" value="InterPro"/>
</dbReference>
<feature type="compositionally biased region" description="Basic and acidic residues" evidence="1">
    <location>
        <begin position="33"/>
        <end position="76"/>
    </location>
</feature>
<name>A0A9P4TVF0_9PEZI</name>
<dbReference type="Proteomes" id="UP000800235">
    <property type="component" value="Unassembled WGS sequence"/>
</dbReference>
<feature type="compositionally biased region" description="Basic residues" evidence="1">
    <location>
        <begin position="22"/>
        <end position="32"/>
    </location>
</feature>
<evidence type="ECO:0000313" key="4">
    <source>
        <dbReference type="Proteomes" id="UP000800235"/>
    </source>
</evidence>
<dbReference type="Pfam" id="PF04427">
    <property type="entry name" value="Brix"/>
    <property type="match status" value="1"/>
</dbReference>
<dbReference type="PROSITE" id="PS50833">
    <property type="entry name" value="BRIX"/>
    <property type="match status" value="1"/>
</dbReference>
<dbReference type="InterPro" id="IPR044281">
    <property type="entry name" value="IMP4/RPF1"/>
</dbReference>
<dbReference type="PANTHER" id="PTHR22734">
    <property type="entry name" value="U3 SMALL NUCLEOLAR RIBONUCLEOPROTEIN PROTEIN IMP4"/>
    <property type="match status" value="1"/>
</dbReference>
<keyword evidence="4" id="KW-1185">Reference proteome</keyword>
<evidence type="ECO:0000259" key="2">
    <source>
        <dbReference type="PROSITE" id="PS50833"/>
    </source>
</evidence>
<protein>
    <submittedName>
        <fullName evidence="3">Brix-domain-containing protein</fullName>
    </submittedName>
</protein>
<feature type="compositionally biased region" description="Basic and acidic residues" evidence="1">
    <location>
        <begin position="101"/>
        <end position="117"/>
    </location>
</feature>
<evidence type="ECO:0000313" key="3">
    <source>
        <dbReference type="EMBL" id="KAF2425773.1"/>
    </source>
</evidence>
<dbReference type="FunFam" id="3.40.50.10480:FF:000005">
    <property type="entry name" value="Similar to RNA processing factor 1"/>
    <property type="match status" value="1"/>
</dbReference>
<dbReference type="SMART" id="SM00879">
    <property type="entry name" value="Brix"/>
    <property type="match status" value="1"/>
</dbReference>
<accession>A0A9P4TVF0</accession>
<feature type="compositionally biased region" description="Acidic residues" evidence="1">
    <location>
        <begin position="118"/>
        <end position="132"/>
    </location>
</feature>
<dbReference type="AlphaFoldDB" id="A0A9P4TVF0"/>
<gene>
    <name evidence="3" type="ORF">EJ08DRAFT_638311</name>
</gene>
<comment type="caution">
    <text evidence="3">The sequence shown here is derived from an EMBL/GenBank/DDBJ whole genome shotgun (WGS) entry which is preliminary data.</text>
</comment>
<reference evidence="3" key="1">
    <citation type="journal article" date="2020" name="Stud. Mycol.">
        <title>101 Dothideomycetes genomes: a test case for predicting lifestyles and emergence of pathogens.</title>
        <authorList>
            <person name="Haridas S."/>
            <person name="Albert R."/>
            <person name="Binder M."/>
            <person name="Bloem J."/>
            <person name="Labutti K."/>
            <person name="Salamov A."/>
            <person name="Andreopoulos B."/>
            <person name="Baker S."/>
            <person name="Barry K."/>
            <person name="Bills G."/>
            <person name="Bluhm B."/>
            <person name="Cannon C."/>
            <person name="Castanera R."/>
            <person name="Culley D."/>
            <person name="Daum C."/>
            <person name="Ezra D."/>
            <person name="Gonzalez J."/>
            <person name="Henrissat B."/>
            <person name="Kuo A."/>
            <person name="Liang C."/>
            <person name="Lipzen A."/>
            <person name="Lutzoni F."/>
            <person name="Magnuson J."/>
            <person name="Mondo S."/>
            <person name="Nolan M."/>
            <person name="Ohm R."/>
            <person name="Pangilinan J."/>
            <person name="Park H.-J."/>
            <person name="Ramirez L."/>
            <person name="Alfaro M."/>
            <person name="Sun H."/>
            <person name="Tritt A."/>
            <person name="Yoshinaga Y."/>
            <person name="Zwiers L.-H."/>
            <person name="Turgeon B."/>
            <person name="Goodwin S."/>
            <person name="Spatafora J."/>
            <person name="Crous P."/>
            <person name="Grigoriev I."/>
        </authorList>
    </citation>
    <scope>NUCLEOTIDE SEQUENCE</scope>
    <source>
        <strain evidence="3">CBS 130266</strain>
    </source>
</reference>
<feature type="compositionally biased region" description="Acidic residues" evidence="1">
    <location>
        <begin position="140"/>
        <end position="151"/>
    </location>
</feature>
<evidence type="ECO:0000256" key="1">
    <source>
        <dbReference type="SAM" id="MobiDB-lite"/>
    </source>
</evidence>
<dbReference type="GO" id="GO:0000470">
    <property type="term" value="P:maturation of LSU-rRNA"/>
    <property type="evidence" value="ECO:0007669"/>
    <property type="project" value="TreeGrafter"/>
</dbReference>
<dbReference type="GO" id="GO:0005730">
    <property type="term" value="C:nucleolus"/>
    <property type="evidence" value="ECO:0007669"/>
    <property type="project" value="TreeGrafter"/>
</dbReference>
<feature type="region of interest" description="Disordered" evidence="1">
    <location>
        <begin position="1"/>
        <end position="178"/>
    </location>
</feature>
<dbReference type="OrthoDB" id="264354at2759"/>
<organism evidence="3 4">
    <name type="scientific">Tothia fuscella</name>
    <dbReference type="NCBI Taxonomy" id="1048955"/>
    <lineage>
        <taxon>Eukaryota</taxon>
        <taxon>Fungi</taxon>
        <taxon>Dikarya</taxon>
        <taxon>Ascomycota</taxon>
        <taxon>Pezizomycotina</taxon>
        <taxon>Dothideomycetes</taxon>
        <taxon>Pleosporomycetidae</taxon>
        <taxon>Venturiales</taxon>
        <taxon>Cylindrosympodiaceae</taxon>
        <taxon>Tothia</taxon>
    </lineage>
</organism>
<dbReference type="Gene3D" id="3.40.50.10480">
    <property type="entry name" value="Probable brix-domain ribosomal biogenesis protein"/>
    <property type="match status" value="1"/>
</dbReference>
<dbReference type="SUPFAM" id="SSF52954">
    <property type="entry name" value="Class II aaRS ABD-related"/>
    <property type="match status" value="1"/>
</dbReference>
<dbReference type="PANTHER" id="PTHR22734:SF3">
    <property type="entry name" value="RIBOSOME PRODUCTION FACTOR 1"/>
    <property type="match status" value="1"/>
</dbReference>
<sequence length="426" mass="48895">MAVGRKPISARSALSYKVANKDRRKQFHIQQKKAKDSLQRELRNARKKEENKNPKLKEERRVRNKPKTIDTKRTWDDALGEDGEDMLGLSVNLEKLNKRRRVEEEEKQELGEAKSSDEEAGSEAGEEETDQEGAEHDSDLDSWLEDNEDDETKGAFKKPALPERAASPKPSTSSTKMDLTPESLAAKFHTLFEPPAKEPKVLITTSLNSTLHDQAQLLTALFPNSQYVRRSAHRFGHKFSVTEIASFAANRNFTTLLILMEDKKKPAGLDVVHLPDGPMFHFSMTNWIEGKKLPGHGNPTNHYPELILNNFRTPLGLLIAHLFHTIFPPVPELEGRQVVTLHNQRDYIFFRRHRYIFRNKRATEKSILDTDGKPIKGVEDIKAGLQELGPRFTLKLRRVDKGIQRRSGQEWEWKGRTDKVRTKFQL</sequence>
<dbReference type="EMBL" id="MU007067">
    <property type="protein sequence ID" value="KAF2425773.1"/>
    <property type="molecule type" value="Genomic_DNA"/>
</dbReference>
<proteinExistence type="predicted"/>
<feature type="domain" description="Brix" evidence="2">
    <location>
        <begin position="197"/>
        <end position="405"/>
    </location>
</feature>
<dbReference type="InterPro" id="IPR007109">
    <property type="entry name" value="Brix"/>
</dbReference>
<dbReference type="GO" id="GO:0030687">
    <property type="term" value="C:preribosome, large subunit precursor"/>
    <property type="evidence" value="ECO:0007669"/>
    <property type="project" value="TreeGrafter"/>
</dbReference>